<comment type="function">
    <text evidence="9 12">Participates actively in the response to hyperosmotic and heat shock by preventing the aggregation of stress-denatured proteins and by disaggregating proteins, also in an autonomous, DnaK-independent fashion. Unfolded proteins bind initially to DnaJ; upon interaction with the DnaJ-bound protein, DnaK hydrolyzes its bound ATP, resulting in the formation of a stable complex. GrpE releases ADP from DnaK; ATP binding to DnaK triggers the release of the substrate protein, thus completing the reaction cycle. Several rounds of ATP-dependent interactions between DnaJ, DnaK and GrpE are required for fully efficient folding. Also involved, together with DnaK and GrpE, in the DNA replication of plasmids through activation of initiation proteins.</text>
</comment>
<dbReference type="RefSeq" id="WP_188762957.1">
    <property type="nucleotide sequence ID" value="NZ_BMJM01000007.1"/>
</dbReference>
<dbReference type="InterPro" id="IPR018253">
    <property type="entry name" value="DnaJ_domain_CS"/>
</dbReference>
<organism evidence="16 17">
    <name type="scientific">Sandarakinorhabdus glacialis</name>
    <dbReference type="NCBI Taxonomy" id="1614636"/>
    <lineage>
        <taxon>Bacteria</taxon>
        <taxon>Pseudomonadati</taxon>
        <taxon>Pseudomonadota</taxon>
        <taxon>Alphaproteobacteria</taxon>
        <taxon>Sphingomonadales</taxon>
        <taxon>Sphingosinicellaceae</taxon>
        <taxon>Sandarakinorhabdus</taxon>
    </lineage>
</organism>
<evidence type="ECO:0000256" key="3">
    <source>
        <dbReference type="ARBA" id="ARBA00022723"/>
    </source>
</evidence>
<feature type="domain" description="J" evidence="14">
    <location>
        <begin position="6"/>
        <end position="71"/>
    </location>
</feature>
<feature type="binding site" evidence="12">
    <location>
        <position position="191"/>
    </location>
    <ligand>
        <name>Zn(2+)</name>
        <dbReference type="ChEBI" id="CHEBI:29105"/>
        <label>2</label>
    </ligand>
</feature>
<dbReference type="GO" id="GO:0009408">
    <property type="term" value="P:response to heat"/>
    <property type="evidence" value="ECO:0007669"/>
    <property type="project" value="InterPro"/>
</dbReference>
<evidence type="ECO:0000256" key="8">
    <source>
        <dbReference type="ARBA" id="ARBA00023186"/>
    </source>
</evidence>
<keyword evidence="7 12" id="KW-0346">Stress response</keyword>
<dbReference type="InterPro" id="IPR036869">
    <property type="entry name" value="J_dom_sf"/>
</dbReference>
<dbReference type="GO" id="GO:0006260">
    <property type="term" value="P:DNA replication"/>
    <property type="evidence" value="ECO:0007669"/>
    <property type="project" value="UniProtKB-KW"/>
</dbReference>
<evidence type="ECO:0000256" key="9">
    <source>
        <dbReference type="ARBA" id="ARBA00053423"/>
    </source>
</evidence>
<evidence type="ECO:0000256" key="13">
    <source>
        <dbReference type="PROSITE-ProRule" id="PRU00546"/>
    </source>
</evidence>
<comment type="cofactor">
    <cofactor evidence="12">
        <name>Zn(2+)</name>
        <dbReference type="ChEBI" id="CHEBI:29105"/>
    </cofactor>
    <text evidence="12">Binds 2 Zn(2+) ions per monomer.</text>
</comment>
<dbReference type="Gene3D" id="2.10.230.10">
    <property type="entry name" value="Heat shock protein DnaJ, cysteine-rich domain"/>
    <property type="match status" value="1"/>
</dbReference>
<dbReference type="InterPro" id="IPR001305">
    <property type="entry name" value="HSP_DnaJ_Cys-rich_dom"/>
</dbReference>
<dbReference type="SUPFAM" id="SSF49493">
    <property type="entry name" value="HSP40/DnaJ peptide-binding domain"/>
    <property type="match status" value="2"/>
</dbReference>
<dbReference type="FunFam" id="1.10.287.110:FF:000034">
    <property type="entry name" value="Chaperone protein DnaJ"/>
    <property type="match status" value="1"/>
</dbReference>
<feature type="binding site" evidence="12">
    <location>
        <position position="202"/>
    </location>
    <ligand>
        <name>Zn(2+)</name>
        <dbReference type="ChEBI" id="CHEBI:29105"/>
        <label>1</label>
    </ligand>
</feature>
<feature type="binding site" evidence="12">
    <location>
        <position position="149"/>
    </location>
    <ligand>
        <name>Zn(2+)</name>
        <dbReference type="ChEBI" id="CHEBI:29105"/>
        <label>1</label>
    </ligand>
</feature>
<dbReference type="Gene3D" id="1.10.287.110">
    <property type="entry name" value="DnaJ domain"/>
    <property type="match status" value="1"/>
</dbReference>
<dbReference type="PROSITE" id="PS50076">
    <property type="entry name" value="DNAJ_2"/>
    <property type="match status" value="1"/>
</dbReference>
<dbReference type="InterPro" id="IPR036410">
    <property type="entry name" value="HSP_DnaJ_Cys-rich_dom_sf"/>
</dbReference>
<evidence type="ECO:0000256" key="7">
    <source>
        <dbReference type="ARBA" id="ARBA00023016"/>
    </source>
</evidence>
<name>A0A917E8J8_9SPHN</name>
<dbReference type="PROSITE" id="PS00636">
    <property type="entry name" value="DNAJ_1"/>
    <property type="match status" value="1"/>
</dbReference>
<evidence type="ECO:0000256" key="1">
    <source>
        <dbReference type="ARBA" id="ARBA00022490"/>
    </source>
</evidence>
<comment type="subcellular location">
    <subcellularLocation>
        <location evidence="12">Cytoplasm</location>
    </subcellularLocation>
</comment>
<dbReference type="CDD" id="cd10747">
    <property type="entry name" value="DnaJ_C"/>
    <property type="match status" value="1"/>
</dbReference>
<evidence type="ECO:0000313" key="17">
    <source>
        <dbReference type="Proteomes" id="UP000635071"/>
    </source>
</evidence>
<proteinExistence type="inferred from homology"/>
<evidence type="ECO:0000256" key="11">
    <source>
        <dbReference type="ARBA" id="ARBA00067609"/>
    </source>
</evidence>
<feature type="repeat" description="CXXCXGXG motif" evidence="12">
    <location>
        <begin position="166"/>
        <end position="173"/>
    </location>
</feature>
<comment type="similarity">
    <text evidence="10 12">Belongs to the DnaJ family.</text>
</comment>
<keyword evidence="3 12" id="KW-0479">Metal-binding</keyword>
<keyword evidence="4 12" id="KW-0677">Repeat</keyword>
<dbReference type="InterPro" id="IPR012724">
    <property type="entry name" value="DnaJ"/>
</dbReference>
<feature type="repeat" description="CXXCXGXG motif" evidence="12">
    <location>
        <begin position="202"/>
        <end position="209"/>
    </location>
</feature>
<feature type="binding site" evidence="12">
    <location>
        <position position="188"/>
    </location>
    <ligand>
        <name>Zn(2+)</name>
        <dbReference type="ChEBI" id="CHEBI:29105"/>
        <label>2</label>
    </ligand>
</feature>
<dbReference type="InterPro" id="IPR001623">
    <property type="entry name" value="DnaJ_domain"/>
</dbReference>
<evidence type="ECO:0000256" key="5">
    <source>
        <dbReference type="ARBA" id="ARBA00022771"/>
    </source>
</evidence>
<dbReference type="SMART" id="SM00271">
    <property type="entry name" value="DnaJ"/>
    <property type="match status" value="1"/>
</dbReference>
<dbReference type="PANTHER" id="PTHR43096">
    <property type="entry name" value="DNAJ HOMOLOG 1, MITOCHONDRIAL-RELATED"/>
    <property type="match status" value="1"/>
</dbReference>
<dbReference type="SUPFAM" id="SSF57938">
    <property type="entry name" value="DnaJ/Hsp40 cysteine-rich domain"/>
    <property type="match status" value="1"/>
</dbReference>
<feature type="domain" description="CR-type" evidence="15">
    <location>
        <begin position="136"/>
        <end position="214"/>
    </location>
</feature>
<keyword evidence="5 12" id="KW-0863">Zinc-finger</keyword>
<dbReference type="Pfam" id="PF00684">
    <property type="entry name" value="DnaJ_CXXCXGXG"/>
    <property type="match status" value="1"/>
</dbReference>
<evidence type="ECO:0000256" key="10">
    <source>
        <dbReference type="ARBA" id="ARBA00061004"/>
    </source>
</evidence>
<sequence length="385" mass="41195">MSTETDYYELLECSKTADDGTIKSSYRRLAMKWHPDKNPGDDAAEHRFKAISEAYDCLKDPQKRAAYDRFGHAAFQQGGGAGAGAQDFGGFSDIFENIFGEFMGGNRGQQRGRGGATRGQDLRYDLEMSLEEAFAGKAATLTVEVAAACEPCSGSGAKPGTSARTCTTCNGQGRVAMRQGLFAVERACPQCHGSGQIIADPCETCGGAGRVEKEKTLNVNVPRGVDDGTRIRVAGEGEAGTRGGPTGDLYIFVHLKAHSLFKRDGTTLFAVAPISITTAALGGEIEVPGLDREAAVVRIPHGTQTGKQFRVRGRGMPALNNGQSGGGFGDLVVQVEVETPVKLTKRQRELLEEFQTLESAEGGKNNPRQTGFFDKLKDAWNELTD</sequence>
<feature type="binding site" evidence="12">
    <location>
        <position position="166"/>
    </location>
    <ligand>
        <name>Zn(2+)</name>
        <dbReference type="ChEBI" id="CHEBI:29105"/>
        <label>2</label>
    </ligand>
</feature>
<evidence type="ECO:0000256" key="4">
    <source>
        <dbReference type="ARBA" id="ARBA00022737"/>
    </source>
</evidence>
<protein>
    <recommendedName>
        <fullName evidence="11 12">Chaperone protein DnaJ</fullName>
    </recommendedName>
</protein>
<dbReference type="NCBIfam" id="NF008035">
    <property type="entry name" value="PRK10767.1"/>
    <property type="match status" value="1"/>
</dbReference>
<dbReference type="GO" id="GO:0031072">
    <property type="term" value="F:heat shock protein binding"/>
    <property type="evidence" value="ECO:0007669"/>
    <property type="project" value="InterPro"/>
</dbReference>
<evidence type="ECO:0000259" key="14">
    <source>
        <dbReference type="PROSITE" id="PS50076"/>
    </source>
</evidence>
<keyword evidence="17" id="KW-1185">Reference proteome</keyword>
<dbReference type="InterPro" id="IPR002939">
    <property type="entry name" value="DnaJ_C"/>
</dbReference>
<dbReference type="GO" id="GO:0042026">
    <property type="term" value="P:protein refolding"/>
    <property type="evidence" value="ECO:0007669"/>
    <property type="project" value="TreeGrafter"/>
</dbReference>
<dbReference type="GO" id="GO:0008270">
    <property type="term" value="F:zinc ion binding"/>
    <property type="evidence" value="ECO:0007669"/>
    <property type="project" value="UniProtKB-UniRule"/>
</dbReference>
<dbReference type="PRINTS" id="PR00625">
    <property type="entry name" value="JDOMAIN"/>
</dbReference>
<dbReference type="EMBL" id="BMJM01000007">
    <property type="protein sequence ID" value="GGE14742.1"/>
    <property type="molecule type" value="Genomic_DNA"/>
</dbReference>
<feature type="repeat" description="CXXCXGXG motif" evidence="12">
    <location>
        <begin position="149"/>
        <end position="156"/>
    </location>
</feature>
<dbReference type="HAMAP" id="MF_01152">
    <property type="entry name" value="DnaJ"/>
    <property type="match status" value="1"/>
</dbReference>
<dbReference type="SUPFAM" id="SSF46565">
    <property type="entry name" value="Chaperone J-domain"/>
    <property type="match status" value="1"/>
</dbReference>
<evidence type="ECO:0000256" key="6">
    <source>
        <dbReference type="ARBA" id="ARBA00022833"/>
    </source>
</evidence>
<keyword evidence="8 12" id="KW-0143">Chaperone</keyword>
<dbReference type="AlphaFoldDB" id="A0A917E8J8"/>
<feature type="binding site" evidence="12">
    <location>
        <position position="169"/>
    </location>
    <ligand>
        <name>Zn(2+)</name>
        <dbReference type="ChEBI" id="CHEBI:29105"/>
        <label>2</label>
    </ligand>
</feature>
<dbReference type="CDD" id="cd10719">
    <property type="entry name" value="DnaJ_zf"/>
    <property type="match status" value="1"/>
</dbReference>
<keyword evidence="2 12" id="KW-0235">DNA replication</keyword>
<dbReference type="GO" id="GO:0005737">
    <property type="term" value="C:cytoplasm"/>
    <property type="evidence" value="ECO:0007669"/>
    <property type="project" value="UniProtKB-SubCell"/>
</dbReference>
<comment type="subunit">
    <text evidence="12">Homodimer.</text>
</comment>
<evidence type="ECO:0000259" key="15">
    <source>
        <dbReference type="PROSITE" id="PS51188"/>
    </source>
</evidence>
<keyword evidence="1 12" id="KW-0963">Cytoplasm</keyword>
<feature type="binding site" evidence="12">
    <location>
        <position position="205"/>
    </location>
    <ligand>
        <name>Zn(2+)</name>
        <dbReference type="ChEBI" id="CHEBI:29105"/>
        <label>1</label>
    </ligand>
</feature>
<dbReference type="Pfam" id="PF01556">
    <property type="entry name" value="DnaJ_C"/>
    <property type="match status" value="1"/>
</dbReference>
<dbReference type="FunFam" id="2.60.260.20:FF:000005">
    <property type="entry name" value="Chaperone protein dnaJ 1, mitochondrial"/>
    <property type="match status" value="1"/>
</dbReference>
<feature type="binding site" evidence="12">
    <location>
        <position position="152"/>
    </location>
    <ligand>
        <name>Zn(2+)</name>
        <dbReference type="ChEBI" id="CHEBI:29105"/>
        <label>1</label>
    </ligand>
</feature>
<feature type="repeat" description="CXXCXGXG motif" evidence="12">
    <location>
        <begin position="188"/>
        <end position="195"/>
    </location>
</feature>
<comment type="domain">
    <text evidence="12">The J domain is necessary and sufficient to stimulate DnaK ATPase activity. Zinc center 1 plays an important role in the autonomous, DnaK-independent chaperone activity of DnaJ. Zinc center 2 is essential for interaction with DnaK and for DnaJ activity.</text>
</comment>
<evidence type="ECO:0000256" key="2">
    <source>
        <dbReference type="ARBA" id="ARBA00022705"/>
    </source>
</evidence>
<reference evidence="16" key="2">
    <citation type="submission" date="2020-09" db="EMBL/GenBank/DDBJ databases">
        <authorList>
            <person name="Sun Q."/>
            <person name="Zhou Y."/>
        </authorList>
    </citation>
    <scope>NUCLEOTIDE SEQUENCE</scope>
    <source>
        <strain evidence="16">CGMCC 1.15519</strain>
    </source>
</reference>
<accession>A0A917E8J8</accession>
<comment type="caution">
    <text evidence="16">The sequence shown here is derived from an EMBL/GenBank/DDBJ whole genome shotgun (WGS) entry which is preliminary data.</text>
</comment>
<dbReference type="NCBIfam" id="TIGR02349">
    <property type="entry name" value="DnaJ_bact"/>
    <property type="match status" value="1"/>
</dbReference>
<feature type="zinc finger region" description="CR-type" evidence="13">
    <location>
        <begin position="136"/>
        <end position="214"/>
    </location>
</feature>
<evidence type="ECO:0000313" key="16">
    <source>
        <dbReference type="EMBL" id="GGE14742.1"/>
    </source>
</evidence>
<dbReference type="GO" id="GO:0051082">
    <property type="term" value="F:unfolded protein binding"/>
    <property type="evidence" value="ECO:0007669"/>
    <property type="project" value="UniProtKB-UniRule"/>
</dbReference>
<reference evidence="16" key="1">
    <citation type="journal article" date="2014" name="Int. J. Syst. Evol. Microbiol.">
        <title>Complete genome sequence of Corynebacterium casei LMG S-19264T (=DSM 44701T), isolated from a smear-ripened cheese.</title>
        <authorList>
            <consortium name="US DOE Joint Genome Institute (JGI-PGF)"/>
            <person name="Walter F."/>
            <person name="Albersmeier A."/>
            <person name="Kalinowski J."/>
            <person name="Ruckert C."/>
        </authorList>
    </citation>
    <scope>NUCLEOTIDE SEQUENCE</scope>
    <source>
        <strain evidence="16">CGMCC 1.15519</strain>
    </source>
</reference>
<dbReference type="GO" id="GO:0005524">
    <property type="term" value="F:ATP binding"/>
    <property type="evidence" value="ECO:0007669"/>
    <property type="project" value="InterPro"/>
</dbReference>
<dbReference type="InterPro" id="IPR008971">
    <property type="entry name" value="HSP40/DnaJ_pept-bd"/>
</dbReference>
<dbReference type="Pfam" id="PF00226">
    <property type="entry name" value="DnaJ"/>
    <property type="match status" value="1"/>
</dbReference>
<keyword evidence="6 12" id="KW-0862">Zinc</keyword>
<evidence type="ECO:0000256" key="12">
    <source>
        <dbReference type="HAMAP-Rule" id="MF_01152"/>
    </source>
</evidence>
<dbReference type="PANTHER" id="PTHR43096:SF48">
    <property type="entry name" value="CHAPERONE PROTEIN DNAJ"/>
    <property type="match status" value="1"/>
</dbReference>
<dbReference type="Gene3D" id="2.60.260.20">
    <property type="entry name" value="Urease metallochaperone UreE, N-terminal domain"/>
    <property type="match status" value="2"/>
</dbReference>
<dbReference type="FunFam" id="2.10.230.10:FF:000002">
    <property type="entry name" value="Molecular chaperone DnaJ"/>
    <property type="match status" value="1"/>
</dbReference>
<gene>
    <name evidence="12 16" type="primary">dnaJ</name>
    <name evidence="16" type="ORF">GCM10011529_21420</name>
</gene>
<dbReference type="Proteomes" id="UP000635071">
    <property type="component" value="Unassembled WGS sequence"/>
</dbReference>
<dbReference type="PROSITE" id="PS51188">
    <property type="entry name" value="ZF_CR"/>
    <property type="match status" value="1"/>
</dbReference>
<dbReference type="CDD" id="cd06257">
    <property type="entry name" value="DnaJ"/>
    <property type="match status" value="1"/>
</dbReference>